<organism evidence="7 8">
    <name type="scientific">Paracidobacterium acidisoli</name>
    <dbReference type="NCBI Taxonomy" id="2303751"/>
    <lineage>
        <taxon>Bacteria</taxon>
        <taxon>Pseudomonadati</taxon>
        <taxon>Acidobacteriota</taxon>
        <taxon>Terriglobia</taxon>
        <taxon>Terriglobales</taxon>
        <taxon>Acidobacteriaceae</taxon>
        <taxon>Paracidobacterium</taxon>
    </lineage>
</organism>
<dbReference type="EMBL" id="QVQT01000002">
    <property type="protein sequence ID" value="RFU17406.1"/>
    <property type="molecule type" value="Genomic_DNA"/>
</dbReference>
<name>A0A372IR68_9BACT</name>
<evidence type="ECO:0000259" key="6">
    <source>
        <dbReference type="Pfam" id="PF01850"/>
    </source>
</evidence>
<protein>
    <recommendedName>
        <fullName evidence="5">Ribonuclease VapC</fullName>
        <shortName evidence="5">RNase VapC</shortName>
        <ecNumber evidence="5">3.1.-.-</ecNumber>
    </recommendedName>
    <alternativeName>
        <fullName evidence="5">Toxin VapC</fullName>
    </alternativeName>
</protein>
<feature type="binding site" evidence="5">
    <location>
        <position position="107"/>
    </location>
    <ligand>
        <name>Mg(2+)</name>
        <dbReference type="ChEBI" id="CHEBI:18420"/>
    </ligand>
</feature>
<evidence type="ECO:0000313" key="8">
    <source>
        <dbReference type="Proteomes" id="UP000264702"/>
    </source>
</evidence>
<evidence type="ECO:0000256" key="5">
    <source>
        <dbReference type="HAMAP-Rule" id="MF_00265"/>
    </source>
</evidence>
<dbReference type="AlphaFoldDB" id="A0A372IR68"/>
<comment type="cofactor">
    <cofactor evidence="5">
        <name>Mg(2+)</name>
        <dbReference type="ChEBI" id="CHEBI:18420"/>
    </cofactor>
</comment>
<comment type="function">
    <text evidence="5">Toxic component of a toxin-antitoxin (TA) system. An RNase.</text>
</comment>
<comment type="caution">
    <text evidence="7">The sequence shown here is derived from an EMBL/GenBank/DDBJ whole genome shotgun (WGS) entry which is preliminary data.</text>
</comment>
<evidence type="ECO:0000256" key="3">
    <source>
        <dbReference type="ARBA" id="ARBA00022723"/>
    </source>
</evidence>
<evidence type="ECO:0000256" key="2">
    <source>
        <dbReference type="ARBA" id="ARBA00022722"/>
    </source>
</evidence>
<dbReference type="OrthoDB" id="196567at2"/>
<dbReference type="NCBIfam" id="TIGR00028">
    <property type="entry name" value="Mtu_PIN_fam"/>
    <property type="match status" value="1"/>
</dbReference>
<keyword evidence="5" id="KW-0800">Toxin</keyword>
<evidence type="ECO:0000256" key="4">
    <source>
        <dbReference type="ARBA" id="ARBA00022801"/>
    </source>
</evidence>
<dbReference type="GO" id="GO:0090729">
    <property type="term" value="F:toxin activity"/>
    <property type="evidence" value="ECO:0007669"/>
    <property type="project" value="UniProtKB-KW"/>
</dbReference>
<dbReference type="SUPFAM" id="SSF88723">
    <property type="entry name" value="PIN domain-like"/>
    <property type="match status" value="1"/>
</dbReference>
<evidence type="ECO:0000313" key="7">
    <source>
        <dbReference type="EMBL" id="RFU17406.1"/>
    </source>
</evidence>
<keyword evidence="4 5" id="KW-0378">Hydrolase</keyword>
<evidence type="ECO:0000256" key="1">
    <source>
        <dbReference type="ARBA" id="ARBA00022649"/>
    </source>
</evidence>
<sequence>MSLHLLDVNVMVALHLPEHEAHSRVFEWFLRTGRKSFCTCALTQAGFLRMMMNPVLTGEKITLNEAQELLDSLVQQSGHGFLQMECSFREAAAPFEDRIFGHRQITDAYLLGLAMRHKAKLATLDKAIVHLAGQQLSSHLALIQ</sequence>
<keyword evidence="2 5" id="KW-0540">Nuclease</keyword>
<feature type="binding site" evidence="5">
    <location>
        <position position="7"/>
    </location>
    <ligand>
        <name>Mg(2+)</name>
        <dbReference type="ChEBI" id="CHEBI:18420"/>
    </ligand>
</feature>
<dbReference type="Proteomes" id="UP000264702">
    <property type="component" value="Unassembled WGS sequence"/>
</dbReference>
<keyword evidence="5" id="KW-0460">Magnesium</keyword>
<dbReference type="InterPro" id="IPR029060">
    <property type="entry name" value="PIN-like_dom_sf"/>
</dbReference>
<keyword evidence="8" id="KW-1185">Reference proteome</keyword>
<dbReference type="InterPro" id="IPR002716">
    <property type="entry name" value="PIN_dom"/>
</dbReference>
<dbReference type="GO" id="GO:0016788">
    <property type="term" value="F:hydrolase activity, acting on ester bonds"/>
    <property type="evidence" value="ECO:0007669"/>
    <property type="project" value="InterPro"/>
</dbReference>
<dbReference type="HAMAP" id="MF_00265">
    <property type="entry name" value="VapC_Nob1"/>
    <property type="match status" value="1"/>
</dbReference>
<dbReference type="InterPro" id="IPR006226">
    <property type="entry name" value="Mtu_PIN"/>
</dbReference>
<keyword evidence="1 5" id="KW-1277">Toxin-antitoxin system</keyword>
<dbReference type="InterPro" id="IPR022907">
    <property type="entry name" value="VapC_family"/>
</dbReference>
<gene>
    <name evidence="5" type="primary">vapC</name>
    <name evidence="7" type="ORF">D0Y96_04395</name>
</gene>
<dbReference type="RefSeq" id="WP_117298155.1">
    <property type="nucleotide sequence ID" value="NZ_QVQT02000002.1"/>
</dbReference>
<dbReference type="GO" id="GO:0004540">
    <property type="term" value="F:RNA nuclease activity"/>
    <property type="evidence" value="ECO:0007669"/>
    <property type="project" value="InterPro"/>
</dbReference>
<proteinExistence type="inferred from homology"/>
<comment type="similarity">
    <text evidence="5">Belongs to the PINc/VapC protein family.</text>
</comment>
<feature type="domain" description="PIN" evidence="6">
    <location>
        <begin position="5"/>
        <end position="132"/>
    </location>
</feature>
<dbReference type="GO" id="GO:0000287">
    <property type="term" value="F:magnesium ion binding"/>
    <property type="evidence" value="ECO:0007669"/>
    <property type="project" value="UniProtKB-UniRule"/>
</dbReference>
<reference evidence="7 8" key="1">
    <citation type="submission" date="2018-08" db="EMBL/GenBank/DDBJ databases">
        <title>Acidipila sp. 4G-K13, an acidobacterium isolated from forest soil.</title>
        <authorList>
            <person name="Gao Z.-H."/>
            <person name="Qiu L.-H."/>
        </authorList>
    </citation>
    <scope>NUCLEOTIDE SEQUENCE [LARGE SCALE GENOMIC DNA]</scope>
    <source>
        <strain evidence="7 8">4G-K13</strain>
    </source>
</reference>
<dbReference type="Pfam" id="PF01850">
    <property type="entry name" value="PIN"/>
    <property type="match status" value="1"/>
</dbReference>
<keyword evidence="3 5" id="KW-0479">Metal-binding</keyword>
<dbReference type="EC" id="3.1.-.-" evidence="5"/>
<dbReference type="GO" id="GO:0045926">
    <property type="term" value="P:negative regulation of growth"/>
    <property type="evidence" value="ECO:0007669"/>
    <property type="project" value="UniProtKB-ARBA"/>
</dbReference>
<accession>A0A372IR68</accession>
<dbReference type="Gene3D" id="3.40.50.1010">
    <property type="entry name" value="5'-nuclease"/>
    <property type="match status" value="1"/>
</dbReference>